<evidence type="ECO:0000256" key="6">
    <source>
        <dbReference type="SAM" id="MobiDB-lite"/>
    </source>
</evidence>
<dbReference type="Proteomes" id="UP000011014">
    <property type="component" value="Unassembled WGS sequence"/>
</dbReference>
<keyword evidence="1" id="KW-0479">Metal-binding</keyword>
<sequence>MTYDWNAEDNPVASQQVSPNQTSGSDEPVFVSPAQSVASNMSQQSNEELKTEPAGRQQIASQKDEEQEPATPRASARRNSKNPDKDLKEEIRKLRLKVTELENKLEEFEEAKEEEHENLNQQVSDLTNKLDTVTNERDDLINQNNDLTERNEALDAEFELMTKSVEEKDDEIKRLRGQIRKGPVSVKDFNVLKQDFETLDAHNDEVQKELDTQVARKNYYKELIGQKDKEVEEYHKKMQEHNETQMPKKAYQDCLKMMENLKQENARMNEEVNVKWRQALMNSESRYQYFLHQNNSIKQHMERLRNDLEWKNSELESTKQRIAIQDAEIRRLARAEEDLHVNIKQAISEQEKIMHEKMQAEIHLQDHAAINKESENKLKELEQKRLEMEAKIKEGEKARNDLMTSRNRYQANVEKEKQEYKKKLEVLEEIEEGNILTCIICYDPYDDADHFAAALPCGHRFGNTCIKTSLQRNGNCPTCMKNFGVNDLIRLFVQ</sequence>
<feature type="coiled-coil region" evidence="5">
    <location>
        <begin position="364"/>
        <end position="433"/>
    </location>
</feature>
<dbReference type="GO" id="GO:0008270">
    <property type="term" value="F:zinc ion binding"/>
    <property type="evidence" value="ECO:0007669"/>
    <property type="project" value="UniProtKB-KW"/>
</dbReference>
<dbReference type="Pfam" id="PF13639">
    <property type="entry name" value="zf-RING_2"/>
    <property type="match status" value="1"/>
</dbReference>
<proteinExistence type="predicted"/>
<dbReference type="GO" id="GO:0016567">
    <property type="term" value="P:protein ubiquitination"/>
    <property type="evidence" value="ECO:0007669"/>
    <property type="project" value="InterPro"/>
</dbReference>
<feature type="compositionally biased region" description="Polar residues" evidence="6">
    <location>
        <begin position="33"/>
        <end position="46"/>
    </location>
</feature>
<keyword evidence="2 4" id="KW-0863">Zinc-finger</keyword>
<feature type="compositionally biased region" description="Polar residues" evidence="6">
    <location>
        <begin position="12"/>
        <end position="25"/>
    </location>
</feature>
<dbReference type="InterPro" id="IPR001841">
    <property type="entry name" value="Znf_RING"/>
</dbReference>
<dbReference type="SUPFAM" id="SSF57850">
    <property type="entry name" value="RING/U-box"/>
    <property type="match status" value="1"/>
</dbReference>
<feature type="domain" description="RING-type" evidence="7">
    <location>
        <begin position="438"/>
        <end position="479"/>
    </location>
</feature>
<dbReference type="SMART" id="SM00184">
    <property type="entry name" value="RING"/>
    <property type="match status" value="1"/>
</dbReference>
<feature type="compositionally biased region" description="Basic and acidic residues" evidence="6">
    <location>
        <begin position="81"/>
        <end position="90"/>
    </location>
</feature>
<dbReference type="PANTHER" id="PTHR16047:SF7">
    <property type="entry name" value="E3 UBIQUITIN-PROTEIN LIGASE RFWD3"/>
    <property type="match status" value="1"/>
</dbReference>
<keyword evidence="5" id="KW-0175">Coiled coil</keyword>
<dbReference type="PROSITE" id="PS50089">
    <property type="entry name" value="ZF_RING_2"/>
    <property type="match status" value="1"/>
</dbReference>
<dbReference type="GO" id="GO:0005634">
    <property type="term" value="C:nucleus"/>
    <property type="evidence" value="ECO:0007669"/>
    <property type="project" value="InterPro"/>
</dbReference>
<evidence type="ECO:0000259" key="7">
    <source>
        <dbReference type="PROSITE" id="PS50089"/>
    </source>
</evidence>
<organism evidence="8">
    <name type="scientific">Oikopleura dioica</name>
    <name type="common">Tunicate</name>
    <dbReference type="NCBI Taxonomy" id="34765"/>
    <lineage>
        <taxon>Eukaryota</taxon>
        <taxon>Metazoa</taxon>
        <taxon>Chordata</taxon>
        <taxon>Tunicata</taxon>
        <taxon>Appendicularia</taxon>
        <taxon>Copelata</taxon>
        <taxon>Oikopleuridae</taxon>
        <taxon>Oikopleura</taxon>
    </lineage>
</organism>
<dbReference type="AlphaFoldDB" id="E4YN42"/>
<keyword evidence="3" id="KW-0862">Zinc</keyword>
<feature type="coiled-coil region" evidence="5">
    <location>
        <begin position="224"/>
        <end position="271"/>
    </location>
</feature>
<evidence type="ECO:0000256" key="5">
    <source>
        <dbReference type="SAM" id="Coils"/>
    </source>
</evidence>
<evidence type="ECO:0000256" key="3">
    <source>
        <dbReference type="ARBA" id="ARBA00022833"/>
    </source>
</evidence>
<dbReference type="GO" id="GO:0036297">
    <property type="term" value="P:interstrand cross-link repair"/>
    <property type="evidence" value="ECO:0007669"/>
    <property type="project" value="InterPro"/>
</dbReference>
<gene>
    <name evidence="8" type="ORF">GSOID_T00029944001</name>
</gene>
<dbReference type="PANTHER" id="PTHR16047">
    <property type="entry name" value="RFWD3 PROTEIN"/>
    <property type="match status" value="1"/>
</dbReference>
<accession>E4YN42</accession>
<name>E4YN42_OIKDI</name>
<evidence type="ECO:0000256" key="2">
    <source>
        <dbReference type="ARBA" id="ARBA00022771"/>
    </source>
</evidence>
<evidence type="ECO:0000256" key="1">
    <source>
        <dbReference type="ARBA" id="ARBA00022723"/>
    </source>
</evidence>
<feature type="coiled-coil region" evidence="5">
    <location>
        <begin position="298"/>
        <end position="335"/>
    </location>
</feature>
<dbReference type="GO" id="GO:0004842">
    <property type="term" value="F:ubiquitin-protein transferase activity"/>
    <property type="evidence" value="ECO:0007669"/>
    <property type="project" value="InterPro"/>
</dbReference>
<dbReference type="Gene3D" id="3.30.40.10">
    <property type="entry name" value="Zinc/RING finger domain, C3HC4 (zinc finger)"/>
    <property type="match status" value="1"/>
</dbReference>
<dbReference type="EMBL" id="FN654864">
    <property type="protein sequence ID" value="CBY36896.1"/>
    <property type="molecule type" value="Genomic_DNA"/>
</dbReference>
<evidence type="ECO:0000313" key="8">
    <source>
        <dbReference type="EMBL" id="CBY36896.1"/>
    </source>
</evidence>
<dbReference type="InterPro" id="IPR013083">
    <property type="entry name" value="Znf_RING/FYVE/PHD"/>
</dbReference>
<evidence type="ECO:0000256" key="4">
    <source>
        <dbReference type="PROSITE-ProRule" id="PRU00175"/>
    </source>
</evidence>
<reference evidence="8" key="1">
    <citation type="journal article" date="2010" name="Science">
        <title>Plasticity of animal genome architecture unmasked by rapid evolution of a pelagic tunicate.</title>
        <authorList>
            <person name="Denoeud F."/>
            <person name="Henriet S."/>
            <person name="Mungpakdee S."/>
            <person name="Aury J.M."/>
            <person name="Da Silva C."/>
            <person name="Brinkmann H."/>
            <person name="Mikhaleva J."/>
            <person name="Olsen L.C."/>
            <person name="Jubin C."/>
            <person name="Canestro C."/>
            <person name="Bouquet J.M."/>
            <person name="Danks G."/>
            <person name="Poulain J."/>
            <person name="Campsteijn C."/>
            <person name="Adamski M."/>
            <person name="Cross I."/>
            <person name="Yadetie F."/>
            <person name="Muffato M."/>
            <person name="Louis A."/>
            <person name="Butcher S."/>
            <person name="Tsagkogeorga G."/>
            <person name="Konrad A."/>
            <person name="Singh S."/>
            <person name="Jensen M.F."/>
            <person name="Cong E.H."/>
            <person name="Eikeseth-Otteraa H."/>
            <person name="Noel B."/>
            <person name="Anthouard V."/>
            <person name="Porcel B.M."/>
            <person name="Kachouri-Lafond R."/>
            <person name="Nishino A."/>
            <person name="Ugolini M."/>
            <person name="Chourrout P."/>
            <person name="Nishida H."/>
            <person name="Aasland R."/>
            <person name="Huzurbazar S."/>
            <person name="Westhof E."/>
            <person name="Delsuc F."/>
            <person name="Lehrach H."/>
            <person name="Reinhardt R."/>
            <person name="Weissenbach J."/>
            <person name="Roy S.W."/>
            <person name="Artiguenave F."/>
            <person name="Postlethwait J.H."/>
            <person name="Manak J.R."/>
            <person name="Thompson E.M."/>
            <person name="Jaillon O."/>
            <person name="Du Pasquier L."/>
            <person name="Boudinot P."/>
            <person name="Liberles D.A."/>
            <person name="Volff J.N."/>
            <person name="Philippe H."/>
            <person name="Lenhard B."/>
            <person name="Roest Crollius H."/>
            <person name="Wincker P."/>
            <person name="Chourrout D."/>
        </authorList>
    </citation>
    <scope>NUCLEOTIDE SEQUENCE [LARGE SCALE GENOMIC DNA]</scope>
</reference>
<protein>
    <recommendedName>
        <fullName evidence="7">RING-type domain-containing protein</fullName>
    </recommendedName>
</protein>
<dbReference type="InterPro" id="IPR037381">
    <property type="entry name" value="RFWD3"/>
</dbReference>
<feature type="region of interest" description="Disordered" evidence="6">
    <location>
        <begin position="1"/>
        <end position="90"/>
    </location>
</feature>